<reference evidence="3" key="1">
    <citation type="submission" date="2017-06" db="EMBL/GenBank/DDBJ databases">
        <authorList>
            <person name="Varghese N."/>
            <person name="Submissions S."/>
        </authorList>
    </citation>
    <scope>NUCLEOTIDE SEQUENCE [LARGE SCALE GENOMIC DNA]</scope>
    <source>
        <strain evidence="3">JAD2</strain>
    </source>
</reference>
<dbReference type="EMBL" id="FYEK01000027">
    <property type="protein sequence ID" value="SNB64905.1"/>
    <property type="molecule type" value="Genomic_DNA"/>
</dbReference>
<dbReference type="RefSeq" id="WP_088571138.1">
    <property type="nucleotide sequence ID" value="NZ_FYEK01000027.1"/>
</dbReference>
<dbReference type="Gene3D" id="3.90.79.10">
    <property type="entry name" value="Nucleoside Triphosphate Pyrophosphohydrolase"/>
    <property type="match status" value="1"/>
</dbReference>
<name>A0A212QYV6_9CHLR</name>
<gene>
    <name evidence="2" type="ORF">SAMN02746019_00008900</name>
</gene>
<evidence type="ECO:0000313" key="3">
    <source>
        <dbReference type="Proteomes" id="UP000197025"/>
    </source>
</evidence>
<protein>
    <recommendedName>
        <fullName evidence="1">Nudix hydrolase domain-containing protein</fullName>
    </recommendedName>
</protein>
<feature type="domain" description="Nudix hydrolase" evidence="1">
    <location>
        <begin position="12"/>
        <end position="104"/>
    </location>
</feature>
<dbReference type="Pfam" id="PF00293">
    <property type="entry name" value="NUDIX"/>
    <property type="match status" value="1"/>
</dbReference>
<dbReference type="Proteomes" id="UP000197025">
    <property type="component" value="Unassembled WGS sequence"/>
</dbReference>
<keyword evidence="3" id="KW-1185">Reference proteome</keyword>
<dbReference type="InParanoid" id="A0A212QYV6"/>
<dbReference type="AlphaFoldDB" id="A0A212QYV6"/>
<evidence type="ECO:0000259" key="1">
    <source>
        <dbReference type="Pfam" id="PF00293"/>
    </source>
</evidence>
<proteinExistence type="predicted"/>
<dbReference type="InterPro" id="IPR015797">
    <property type="entry name" value="NUDIX_hydrolase-like_dom_sf"/>
</dbReference>
<dbReference type="InterPro" id="IPR000086">
    <property type="entry name" value="NUDIX_hydrolase_dom"/>
</dbReference>
<evidence type="ECO:0000313" key="2">
    <source>
        <dbReference type="EMBL" id="SNB64905.1"/>
    </source>
</evidence>
<organism evidence="2 3">
    <name type="scientific">Thermoflexus hugenholtzii JAD2</name>
    <dbReference type="NCBI Taxonomy" id="877466"/>
    <lineage>
        <taxon>Bacteria</taxon>
        <taxon>Bacillati</taxon>
        <taxon>Chloroflexota</taxon>
        <taxon>Thermoflexia</taxon>
        <taxon>Thermoflexales</taxon>
        <taxon>Thermoflexaceae</taxon>
        <taxon>Thermoflexus</taxon>
    </lineage>
</organism>
<sequence>MPAEVYIEVVALADEAVWLVQTPSGDWSLPGGPLEEGEEPAHGARRWIARMAGVAVEEPVILEATSRHEGERWRLILRYACRLTQEPRPDPTLPGSGLFHIEHLPPLAPDQRAAIYRALQVL</sequence>
<dbReference type="SUPFAM" id="SSF55811">
    <property type="entry name" value="Nudix"/>
    <property type="match status" value="1"/>
</dbReference>
<accession>A0A212QYV6</accession>